<name>A0ACC2PWR2_9HYME</name>
<comment type="caution">
    <text evidence="1">The sequence shown here is derived from an EMBL/GenBank/DDBJ whole genome shotgun (WGS) entry which is preliminary data.</text>
</comment>
<reference evidence="1" key="1">
    <citation type="submission" date="2023-04" db="EMBL/GenBank/DDBJ databases">
        <title>A chromosome-level genome assembly of the parasitoid wasp Eretmocerus hayati.</title>
        <authorList>
            <person name="Zhong Y."/>
            <person name="Liu S."/>
            <person name="Liu Y."/>
        </authorList>
    </citation>
    <scope>NUCLEOTIDE SEQUENCE</scope>
    <source>
        <strain evidence="1">ZJU_SS_LIU_2023</strain>
    </source>
</reference>
<protein>
    <submittedName>
        <fullName evidence="1">Uncharacterized protein</fullName>
    </submittedName>
</protein>
<sequence>MSVIIRLQNLAWSANALDIRQFFRGLSIPEGGVHIVGGELGDAFIAFSTDEDARQAMMQDGGKVKEMKIKLLLSSRTEMQKVIETARQQTLNLQNAFMQTAAPVAVAPNPPNISKNTNEASTETEIVTETDVTEIVRVIKKVAVETEVAHAIVTGIEKIEDVVEIDRDLVIERVLEIEILDVEMRGERITLKMILNAMAPGMLNPLGGVGMQDVEHRRPPFGLGQNPILPQNQFGMVGLNGVGGMIPGQLPMGHNVPPRMNGPLPGDPNAMNRNREPWNDRMDPMDKMDRMHRMDRMERMDNGRFPPRPGPGFPQEPGFGGLPPVNPIPGDMGAFRPGMKPPMNNPFLNKMQELDSRRNPNAFSAAQRPFDDRQGPSRIDLRDRDLRDRDSRDLEVRNMPLSATYTDVRHAFTGIFIKADGIKLITDTHGNRVGIAYVKFNTADSKDQALKGQKFVRGSEVEVLHLDETIFEKTSDSFGLPDKSRQDNIDNVEMDISPTPSSCVLVSELPPYVKEMDIAKLFHDWKINDLFITSEKEMKGIQYYAYVQFARIDDAKSALSKPLKMGNKPVMTIDRDILDYFSDVGLVPLRIHMLLNQGGKPAGECFCEFDSCEEAVRATGKNGIPLGKNVPTIELVNRNKMLETLGLVEHNRMMNHPQQHFPPHMQEPRPRFPPMHHPRFGGLNNHPFGPPGPPMRGPPGPPMMGMPPRHMMGRGMGPPMAAPPPPHVEGFGKPGCVISLENVPFKANMEEIIEFFRDFNVSREHVIRRYNDNGMPTGDARVAFESPAEAQRALRDLRSRKMRDRTIYMKIA</sequence>
<gene>
    <name evidence="1" type="ORF">QAD02_023352</name>
</gene>
<accession>A0ACC2PWR2</accession>
<organism evidence="1 2">
    <name type="scientific">Eretmocerus hayati</name>
    <dbReference type="NCBI Taxonomy" id="131215"/>
    <lineage>
        <taxon>Eukaryota</taxon>
        <taxon>Metazoa</taxon>
        <taxon>Ecdysozoa</taxon>
        <taxon>Arthropoda</taxon>
        <taxon>Hexapoda</taxon>
        <taxon>Insecta</taxon>
        <taxon>Pterygota</taxon>
        <taxon>Neoptera</taxon>
        <taxon>Endopterygota</taxon>
        <taxon>Hymenoptera</taxon>
        <taxon>Apocrita</taxon>
        <taxon>Proctotrupomorpha</taxon>
        <taxon>Chalcidoidea</taxon>
        <taxon>Aphelinidae</taxon>
        <taxon>Aphelininae</taxon>
        <taxon>Eretmocerus</taxon>
    </lineage>
</organism>
<evidence type="ECO:0000313" key="1">
    <source>
        <dbReference type="EMBL" id="KAJ8687558.1"/>
    </source>
</evidence>
<dbReference type="Proteomes" id="UP001239111">
    <property type="component" value="Chromosome 1"/>
</dbReference>
<keyword evidence="2" id="KW-1185">Reference proteome</keyword>
<evidence type="ECO:0000313" key="2">
    <source>
        <dbReference type="Proteomes" id="UP001239111"/>
    </source>
</evidence>
<proteinExistence type="predicted"/>
<dbReference type="EMBL" id="CM056741">
    <property type="protein sequence ID" value="KAJ8687558.1"/>
    <property type="molecule type" value="Genomic_DNA"/>
</dbReference>